<keyword evidence="3" id="KW-1185">Reference proteome</keyword>
<dbReference type="PANTHER" id="PTHR33334">
    <property type="entry name" value="PROTEIN LNK1"/>
    <property type="match status" value="1"/>
</dbReference>
<reference evidence="2" key="1">
    <citation type="submission" date="2023-05" db="EMBL/GenBank/DDBJ databases">
        <title>Nepenthes gracilis genome sequencing.</title>
        <authorList>
            <person name="Fukushima K."/>
        </authorList>
    </citation>
    <scope>NUCLEOTIDE SEQUENCE</scope>
    <source>
        <strain evidence="2">SING2019-196</strain>
    </source>
</reference>
<name>A0AAD3Y5K9_NEPGR</name>
<dbReference type="EMBL" id="BSYO01000038">
    <property type="protein sequence ID" value="GMH30507.1"/>
    <property type="molecule type" value="Genomic_DNA"/>
</dbReference>
<dbReference type="Proteomes" id="UP001279734">
    <property type="component" value="Unassembled WGS sequence"/>
</dbReference>
<dbReference type="AlphaFoldDB" id="A0AAD3Y5K9"/>
<accession>A0AAD3Y5K9</accession>
<comment type="caution">
    <text evidence="2">The sequence shown here is derived from an EMBL/GenBank/DDBJ whole genome shotgun (WGS) entry which is preliminary data.</text>
</comment>
<feature type="region of interest" description="Disordered" evidence="1">
    <location>
        <begin position="379"/>
        <end position="404"/>
    </location>
</feature>
<protein>
    <recommendedName>
        <fullName evidence="4">Protein LNK2</fullName>
    </recommendedName>
</protein>
<gene>
    <name evidence="2" type="ORF">Nepgr_032350</name>
</gene>
<dbReference type="InterPro" id="IPR039928">
    <property type="entry name" value="LNK"/>
</dbReference>
<feature type="region of interest" description="Disordered" evidence="1">
    <location>
        <begin position="35"/>
        <end position="75"/>
    </location>
</feature>
<evidence type="ECO:0000313" key="2">
    <source>
        <dbReference type="EMBL" id="GMH30507.1"/>
    </source>
</evidence>
<dbReference type="GO" id="GO:0006355">
    <property type="term" value="P:regulation of DNA-templated transcription"/>
    <property type="evidence" value="ECO:0007669"/>
    <property type="project" value="InterPro"/>
</dbReference>
<feature type="region of interest" description="Disordered" evidence="1">
    <location>
        <begin position="272"/>
        <end position="295"/>
    </location>
</feature>
<dbReference type="PANTHER" id="PTHR33334:SF5">
    <property type="entry name" value="PROTEIN LNK2"/>
    <property type="match status" value="1"/>
</dbReference>
<feature type="compositionally biased region" description="Polar residues" evidence="1">
    <location>
        <begin position="64"/>
        <end position="75"/>
    </location>
</feature>
<sequence>MFDWDDQEIANVIWGEASEADDHLVPYPEEIEKKPLPTVVGHGTKEFNSEAMNSKTSEQKTHATKSNSQGDTPRNNDIVSAIRVVIDPQPDSSPFVASKTCHNGIAVNAEVQNGMENSERQQEDIDLGEILDDSWANIGSFDDLDRIFSTDDVVGCLSLDSTQEFWSSSRDVISDAEKSSSAAQDSRSWTLGASGDTSGHFEINAEYCQGERTSFNPGCGKIDDSTSYSRQNLCARLDQVEHTFGTTASLLNEKTTSKLHLAAEKVATPNKSLGKNWSKNKSKHGDNANKASNLRLPSEMYVTQTAPAVPAEQCDSQCAPETMQNFPSSFVCEQRLSPEFGSLGYQYFSNPYVASCAYRSFTHQYTAIPLLQLTDNEHQSALSSSEASPHDAVSLSNSVEPSAKPHNMTLQEKIEKLRGRQKMRAILAIQKQQQQLSHQVSGANFSITFNGSQVDQILDMGKTSIPVRGNMSSLCIDRDFTKLDDLITTSLDVQNVEDTVLHQLQDIIDKLDVRIRLCVRDSLFRLAHNATQRQYTSDTNSTNRSSACKSDVGKGEIRIHDRFSGTSNVETKTNHVDRAVAHLLFHQHS</sequence>
<proteinExistence type="predicted"/>
<evidence type="ECO:0008006" key="4">
    <source>
        <dbReference type="Google" id="ProtNLM"/>
    </source>
</evidence>
<evidence type="ECO:0000256" key="1">
    <source>
        <dbReference type="SAM" id="MobiDB-lite"/>
    </source>
</evidence>
<organism evidence="2 3">
    <name type="scientific">Nepenthes gracilis</name>
    <name type="common">Slender pitcher plant</name>
    <dbReference type="NCBI Taxonomy" id="150966"/>
    <lineage>
        <taxon>Eukaryota</taxon>
        <taxon>Viridiplantae</taxon>
        <taxon>Streptophyta</taxon>
        <taxon>Embryophyta</taxon>
        <taxon>Tracheophyta</taxon>
        <taxon>Spermatophyta</taxon>
        <taxon>Magnoliopsida</taxon>
        <taxon>eudicotyledons</taxon>
        <taxon>Gunneridae</taxon>
        <taxon>Pentapetalae</taxon>
        <taxon>Caryophyllales</taxon>
        <taxon>Nepenthaceae</taxon>
        <taxon>Nepenthes</taxon>
    </lineage>
</organism>
<dbReference type="GO" id="GO:0007623">
    <property type="term" value="P:circadian rhythm"/>
    <property type="evidence" value="ECO:0007669"/>
    <property type="project" value="InterPro"/>
</dbReference>
<evidence type="ECO:0000313" key="3">
    <source>
        <dbReference type="Proteomes" id="UP001279734"/>
    </source>
</evidence>